<dbReference type="Gene3D" id="3.40.50.970">
    <property type="match status" value="1"/>
</dbReference>
<dbReference type="InterPro" id="IPR002880">
    <property type="entry name" value="Pyrv_Fd/Flavodoxin_OxRdtase_N"/>
</dbReference>
<proteinExistence type="predicted"/>
<evidence type="ECO:0000259" key="3">
    <source>
        <dbReference type="Pfam" id="PF20169"/>
    </source>
</evidence>
<dbReference type="InterPro" id="IPR051457">
    <property type="entry name" value="2-oxoacid:Fd_oxidoreductase"/>
</dbReference>
<dbReference type="CDD" id="cd07034">
    <property type="entry name" value="TPP_PYR_PFOR_IOR-alpha_like"/>
    <property type="match status" value="1"/>
</dbReference>
<dbReference type="Gene3D" id="3.40.920.10">
    <property type="entry name" value="Pyruvate-ferredoxin oxidoreductase, PFOR, domain III"/>
    <property type="match status" value="1"/>
</dbReference>
<dbReference type="NCBIfam" id="NF009588">
    <property type="entry name" value="PRK13029.1"/>
    <property type="match status" value="1"/>
</dbReference>
<dbReference type="InterPro" id="IPR002869">
    <property type="entry name" value="Pyrv_flavodox_OxRed_cen"/>
</dbReference>
<dbReference type="RefSeq" id="WP_348386479.1">
    <property type="nucleotide sequence ID" value="NZ_CP134146.1"/>
</dbReference>
<evidence type="ECO:0000313" key="4">
    <source>
        <dbReference type="EMBL" id="WNC67315.1"/>
    </source>
</evidence>
<sequence length="1161" mass="128420">MSNSEIKLQDKYERNNDNAYMTGSQALVRALLEQRWLDEKNGLNTAGYISGYRGSPMTAMDVQLWREEKRLTDNHIKFIPGINENLAMTSVWGTQQIDYFGDANYDGVFSMWYGKGPGLDQTLDGLRQGNWHGSSTHGGALILAGDDPNMASTINNYHSEVLFEDLLMPVLFPADIQEVLDLALMGVALSRFSGAWVGYKLLPETIETSARVNIAENRFEIKYPDFDFPEGGVNSRKVDSPYAQEQRIKEHKLPAALAFARANNLNKVTFCSDKPKVGIVAMGKIWRDTMQSLKDLGLDESALNSLGIKVLKVSMPYPVDLQTYREFSQGLEQVIVIEDKREILEKGIIQACYDLPENERPTILGRHDQSGNILLRNSGNINTDDITKVLAKRLLDINPNDLIATNLDELQNSGCKLGQLPSLDMARLPYFCSGCPHNTSTVTPDGSRSFGGVGCHYMANWMDRDVDLYTHMGGEGGTWIGLSNFVKTKHMFQNLGDGTYYHSGSVAVRAAIAAKVNITYKILYNDAVAMTGGQPVDGPISVNSIADQMRAEGIERIAVVTDEPEKYKTYRAFPKGTTINHRDELDLVQRELREIPGVTILIYDQTCASEKRRRRKRGKFPDPAKRMFINDRVCEGCGDCGEKSNCLSVEPKSTEFGRKRMVNQSTCNKDYRCNDGFCPSFVTVLGGKVRKGKGAAAGIADLPHVPEVTPYQLQGDTTYNVLITGVGGTGVITVGQILGMAAHVDGKGVSVVEQLGFAQKGGPVKSHVKIGNNADAIKGVRITSGQCDLLLGCDMLAGSDNESLSMVKEGKTFAVVNNHQAITGEFTRNGDLQYPIDAVKERLEGSLGDNLEFIEANKVATQLMGDSIAANFFVVGYAWQNGKIPLTEHSLLKAIELNGVAVEFNQQAFMWGRIFANDQQSVLRLIAGENDSQDDIKSLSERIEMRINDLTDYQNSAYANRYKTLVDKVSQAEKTLDITDNSLTQAVALYAYKLMAYKDEYEVARLYANGEFVEKLNAQFEGNFKLEFNLAPPGIAPKDKVTGKPKKIRLGGWMLKAFGILAKFKGLRGTAFDVFGKTAERKMERQLIEDYFAMIEEVIGSLEASNYALAVEIAELPDLIRGFGHVKEDNVETFEAQKQKLTNIFKHGDLAAEAEIKVVNL</sequence>
<dbReference type="Proteomes" id="UP001248581">
    <property type="component" value="Chromosome"/>
</dbReference>
<protein>
    <submittedName>
        <fullName evidence="4">Indolepyruvate ferredoxin oxidoreductase family protein</fullName>
    </submittedName>
</protein>
<evidence type="ECO:0000313" key="5">
    <source>
        <dbReference type="Proteomes" id="UP001248581"/>
    </source>
</evidence>
<name>A0ABY9TF11_9GAMM</name>
<dbReference type="InterPro" id="IPR009014">
    <property type="entry name" value="Transketo_C/PFOR_II"/>
</dbReference>
<reference evidence="5" key="1">
    <citation type="submission" date="2023-09" db="EMBL/GenBank/DDBJ databases">
        <authorList>
            <person name="Li S."/>
            <person name="Li X."/>
            <person name="Zhang C."/>
            <person name="Zhao Z."/>
        </authorList>
    </citation>
    <scope>NUCLEOTIDE SEQUENCE [LARGE SCALE GENOMIC DNA]</scope>
    <source>
        <strain evidence="5">SQ345</strain>
    </source>
</reference>
<dbReference type="PANTHER" id="PTHR48084">
    <property type="entry name" value="2-OXOGLUTARATE OXIDOREDUCTASE SUBUNIT KORB-RELATED"/>
    <property type="match status" value="1"/>
</dbReference>
<dbReference type="SUPFAM" id="SSF52518">
    <property type="entry name" value="Thiamin diphosphate-binding fold (THDP-binding)"/>
    <property type="match status" value="2"/>
</dbReference>
<dbReference type="CDD" id="cd02008">
    <property type="entry name" value="TPP_IOR_alpha"/>
    <property type="match status" value="1"/>
</dbReference>
<organism evidence="4 5">
    <name type="scientific">Thalassotalea nanhaiensis</name>
    <dbReference type="NCBI Taxonomy" id="3065648"/>
    <lineage>
        <taxon>Bacteria</taxon>
        <taxon>Pseudomonadati</taxon>
        <taxon>Pseudomonadota</taxon>
        <taxon>Gammaproteobacteria</taxon>
        <taxon>Alteromonadales</taxon>
        <taxon>Colwelliaceae</taxon>
        <taxon>Thalassotalea</taxon>
    </lineage>
</organism>
<dbReference type="SUPFAM" id="SSF52922">
    <property type="entry name" value="TK C-terminal domain-like"/>
    <property type="match status" value="1"/>
</dbReference>
<dbReference type="InterPro" id="IPR029061">
    <property type="entry name" value="THDP-binding"/>
</dbReference>
<dbReference type="PANTHER" id="PTHR48084:SF3">
    <property type="entry name" value="SUBUNIT OF PYRUVATE:FLAVODOXIN OXIDOREDUCTASE"/>
    <property type="match status" value="1"/>
</dbReference>
<dbReference type="EMBL" id="CP134146">
    <property type="protein sequence ID" value="WNC67315.1"/>
    <property type="molecule type" value="Genomic_DNA"/>
</dbReference>
<feature type="domain" description="DUF6537" evidence="3">
    <location>
        <begin position="940"/>
        <end position="1137"/>
    </location>
</feature>
<keyword evidence="5" id="KW-1185">Reference proteome</keyword>
<dbReference type="Pfam" id="PF20169">
    <property type="entry name" value="DUF6537"/>
    <property type="match status" value="1"/>
</dbReference>
<dbReference type="Pfam" id="PF01558">
    <property type="entry name" value="POR"/>
    <property type="match status" value="1"/>
</dbReference>
<keyword evidence="1" id="KW-0560">Oxidoreductase</keyword>
<accession>A0ABY9TF11</accession>
<dbReference type="SUPFAM" id="SSF53323">
    <property type="entry name" value="Pyruvate-ferredoxin oxidoreductase, PFOR, domain III"/>
    <property type="match status" value="1"/>
</dbReference>
<dbReference type="InterPro" id="IPR046667">
    <property type="entry name" value="DUF6537"/>
</dbReference>
<dbReference type="InterPro" id="IPR019752">
    <property type="entry name" value="Pyrv/ketoisovalerate_OxRed_cat"/>
</dbReference>
<gene>
    <name evidence="4" type="ORF">RI845_12395</name>
</gene>
<feature type="domain" description="Pyruvate/ketoisovalerate oxidoreductase catalytic" evidence="2">
    <location>
        <begin position="727"/>
        <end position="912"/>
    </location>
</feature>
<evidence type="ECO:0000259" key="2">
    <source>
        <dbReference type="Pfam" id="PF01558"/>
    </source>
</evidence>
<dbReference type="NCBIfam" id="NF009589">
    <property type="entry name" value="PRK13030.1"/>
    <property type="match status" value="1"/>
</dbReference>
<evidence type="ECO:0000256" key="1">
    <source>
        <dbReference type="ARBA" id="ARBA00023002"/>
    </source>
</evidence>